<organism evidence="1 2">
    <name type="scientific">Syphacia muris</name>
    <dbReference type="NCBI Taxonomy" id="451379"/>
    <lineage>
        <taxon>Eukaryota</taxon>
        <taxon>Metazoa</taxon>
        <taxon>Ecdysozoa</taxon>
        <taxon>Nematoda</taxon>
        <taxon>Chromadorea</taxon>
        <taxon>Rhabditida</taxon>
        <taxon>Spirurina</taxon>
        <taxon>Oxyuridomorpha</taxon>
        <taxon>Oxyuroidea</taxon>
        <taxon>Oxyuridae</taxon>
        <taxon>Syphacia</taxon>
    </lineage>
</organism>
<name>A0A0N5AJC1_9BILA</name>
<sequence>MDEEQKLCDEMAEDPDGMLNVMGRTSKAIIQFEVKMEENNLQKNNPDRLVSQICNNQIQFTQTKNQTRRKDVVNLAKAVNAAATSKGIAQMQHCPP</sequence>
<dbReference type="Proteomes" id="UP000046393">
    <property type="component" value="Unplaced"/>
</dbReference>
<proteinExistence type="predicted"/>
<protein>
    <submittedName>
        <fullName evidence="2">Uncharacterized protein</fullName>
    </submittedName>
</protein>
<dbReference type="WBParaSite" id="SMUV_0000455601-mRNA-1">
    <property type="protein sequence ID" value="SMUV_0000455601-mRNA-1"/>
    <property type="gene ID" value="SMUV_0000455601"/>
</dbReference>
<evidence type="ECO:0000313" key="2">
    <source>
        <dbReference type="WBParaSite" id="SMUV_0000455601-mRNA-1"/>
    </source>
</evidence>
<reference evidence="2" key="1">
    <citation type="submission" date="2017-02" db="UniProtKB">
        <authorList>
            <consortium name="WormBaseParasite"/>
        </authorList>
    </citation>
    <scope>IDENTIFICATION</scope>
</reference>
<dbReference type="AlphaFoldDB" id="A0A0N5AJC1"/>
<accession>A0A0N5AJC1</accession>
<keyword evidence="1" id="KW-1185">Reference proteome</keyword>
<evidence type="ECO:0000313" key="1">
    <source>
        <dbReference type="Proteomes" id="UP000046393"/>
    </source>
</evidence>